<evidence type="ECO:0000313" key="3">
    <source>
        <dbReference type="Proteomes" id="UP001064489"/>
    </source>
</evidence>
<dbReference type="AlphaFoldDB" id="A0AAD5I9I4"/>
<dbReference type="InterPro" id="IPR036259">
    <property type="entry name" value="MFS_trans_sf"/>
</dbReference>
<protein>
    <submittedName>
        <fullName evidence="2">Uncharacterized protein</fullName>
    </submittedName>
</protein>
<feature type="transmembrane region" description="Helical" evidence="1">
    <location>
        <begin position="612"/>
        <end position="638"/>
    </location>
</feature>
<feature type="transmembrane region" description="Helical" evidence="1">
    <location>
        <begin position="7"/>
        <end position="25"/>
    </location>
</feature>
<reference evidence="2" key="1">
    <citation type="journal article" date="2022" name="Plant J.">
        <title>Strategies of tolerance reflected in two North American maple genomes.</title>
        <authorList>
            <person name="McEvoy S.L."/>
            <person name="Sezen U.U."/>
            <person name="Trouern-Trend A."/>
            <person name="McMahon S.M."/>
            <person name="Schaberg P.G."/>
            <person name="Yang J."/>
            <person name="Wegrzyn J.L."/>
            <person name="Swenson N.G."/>
        </authorList>
    </citation>
    <scope>NUCLEOTIDE SEQUENCE</scope>
    <source>
        <strain evidence="2">91603</strain>
    </source>
</reference>
<gene>
    <name evidence="2" type="ORF">LWI28_012620</name>
</gene>
<name>A0AAD5I9I4_ACENE</name>
<feature type="transmembrane region" description="Helical" evidence="1">
    <location>
        <begin position="79"/>
        <end position="98"/>
    </location>
</feature>
<keyword evidence="3" id="KW-1185">Reference proteome</keyword>
<dbReference type="Proteomes" id="UP001064489">
    <property type="component" value="Chromosome 12"/>
</dbReference>
<sequence length="696" mass="79635">MVQETKYILKLIPMWSTFLVFGLLLSAGNTFSALQGIQMKSPDLLIYLILLQSITRETVSTLSRFLLSKWFPKARLKQNMMTIWAGMLVSILCNVVLWRVEKHHRLNIDIIKYDTNIGISNSGDLMSIRWLAPQFLLLGLMDGLAMYGLEDFTINDDHLFGSMKNFLSGINTFIVTGIGSTLNIIFVFYSNKTLFYYGLNDSRLDLYYKYLTKYGTPINCVYLLLISIFVYRLNDAAQVNEESTPKRTVPDGNGDLWPYIEPQPQTMYSLQNHICLHGDGDPEMLHGGYSGGGYLQRLRIYGDDCCTTLYIRWIDKAAIIEFESTLGREEQEKAGRLWSVTMVQETKYILKLIPMWSTFLVFGLLLSAGNTFSALQGIQMKSPDLLIYLILLQSITRETVSTLSRFLLSKWFPKARLKQNMMTIWAGMLVSILCNVVLWRVEKHHRLNIDIIKYDTNIGISNSGDLMSIRWLAPQFLLLGLMDGLAMYGLEDFTINDDHLFGSMKNFLSGINTFIVTGIGSTLNIIFVFYSNKTLFYYGLNDSRLDLYYKYLTKYGTPINCVYLLLISIFVYRLNDAAQFLLGVMEGLGIEGLEHFTRDDDHLSKSMKRYRFATNTFVVIGIGNSLDILCVYSNIILFLDTLDDSRFDLYYKYLIIYVTPLNCVYLLMVSIFIYGGIDATQLNEASIVIYRGSDPT</sequence>
<feature type="transmembrane region" description="Helical" evidence="1">
    <location>
        <begin position="420"/>
        <end position="439"/>
    </location>
</feature>
<dbReference type="EMBL" id="JAJSOW010000107">
    <property type="protein sequence ID" value="KAI9156815.1"/>
    <property type="molecule type" value="Genomic_DNA"/>
</dbReference>
<feature type="transmembrane region" description="Helical" evidence="1">
    <location>
        <begin position="551"/>
        <end position="572"/>
    </location>
</feature>
<comment type="caution">
    <text evidence="2">The sequence shown here is derived from an EMBL/GenBank/DDBJ whole genome shotgun (WGS) entry which is preliminary data.</text>
</comment>
<organism evidence="2 3">
    <name type="scientific">Acer negundo</name>
    <name type="common">Box elder</name>
    <dbReference type="NCBI Taxonomy" id="4023"/>
    <lineage>
        <taxon>Eukaryota</taxon>
        <taxon>Viridiplantae</taxon>
        <taxon>Streptophyta</taxon>
        <taxon>Embryophyta</taxon>
        <taxon>Tracheophyta</taxon>
        <taxon>Spermatophyta</taxon>
        <taxon>Magnoliopsida</taxon>
        <taxon>eudicotyledons</taxon>
        <taxon>Gunneridae</taxon>
        <taxon>Pentapetalae</taxon>
        <taxon>rosids</taxon>
        <taxon>malvids</taxon>
        <taxon>Sapindales</taxon>
        <taxon>Sapindaceae</taxon>
        <taxon>Hippocastanoideae</taxon>
        <taxon>Acereae</taxon>
        <taxon>Acer</taxon>
    </lineage>
</organism>
<keyword evidence="1" id="KW-0812">Transmembrane</keyword>
<evidence type="ECO:0000256" key="1">
    <source>
        <dbReference type="SAM" id="Phobius"/>
    </source>
</evidence>
<keyword evidence="1" id="KW-1133">Transmembrane helix</keyword>
<dbReference type="Gene3D" id="1.20.1250.20">
    <property type="entry name" value="MFS general substrate transporter like domains"/>
    <property type="match status" value="2"/>
</dbReference>
<evidence type="ECO:0000313" key="2">
    <source>
        <dbReference type="EMBL" id="KAI9156815.1"/>
    </source>
</evidence>
<proteinExistence type="predicted"/>
<accession>A0AAD5I9I4</accession>
<dbReference type="PANTHER" id="PTHR11654">
    <property type="entry name" value="OLIGOPEPTIDE TRANSPORTER-RELATED"/>
    <property type="match status" value="1"/>
</dbReference>
<feature type="transmembrane region" description="Helical" evidence="1">
    <location>
        <begin position="650"/>
        <end position="674"/>
    </location>
</feature>
<feature type="transmembrane region" description="Helical" evidence="1">
    <location>
        <begin position="170"/>
        <end position="190"/>
    </location>
</feature>
<reference evidence="2" key="2">
    <citation type="submission" date="2023-02" db="EMBL/GenBank/DDBJ databases">
        <authorList>
            <person name="Swenson N.G."/>
            <person name="Wegrzyn J.L."/>
            <person name="Mcevoy S.L."/>
        </authorList>
    </citation>
    <scope>NUCLEOTIDE SEQUENCE</scope>
    <source>
        <strain evidence="2">91603</strain>
        <tissue evidence="2">Leaf</tissue>
    </source>
</reference>
<keyword evidence="1" id="KW-0472">Membrane</keyword>
<feature type="transmembrane region" description="Helical" evidence="1">
    <location>
        <begin position="511"/>
        <end position="531"/>
    </location>
</feature>
<feature type="transmembrane region" description="Helical" evidence="1">
    <location>
        <begin position="210"/>
        <end position="231"/>
    </location>
</feature>